<dbReference type="InterPro" id="IPR019302">
    <property type="entry name" value="CAP12/PCTIR_TIR_dom"/>
</dbReference>
<dbReference type="Pfam" id="PF10137">
    <property type="entry name" value="CAP12-PCTIR_TIR"/>
    <property type="match status" value="1"/>
</dbReference>
<evidence type="ECO:0000256" key="1">
    <source>
        <dbReference type="SAM" id="MobiDB-lite"/>
    </source>
</evidence>
<dbReference type="Proteomes" id="UP000255291">
    <property type="component" value="Unassembled WGS sequence"/>
</dbReference>
<accession>A0ABD7GT90</accession>
<comment type="caution">
    <text evidence="3">The sequence shown here is derived from an EMBL/GenBank/DDBJ whole genome shotgun (WGS) entry which is preliminary data.</text>
</comment>
<gene>
    <name evidence="3" type="ORF">DXF87_16920</name>
</gene>
<reference evidence="3 4" key="1">
    <citation type="submission" date="2018-07" db="EMBL/GenBank/DDBJ databases">
        <title>The use of a cohorting ward and systematic surveillance cultures for the control of a Klebsiella pneumoniae carbapenemase (KPC)-producing Enterobacteriaceae outbreak.</title>
        <authorList>
            <person name="Doi Y."/>
        </authorList>
    </citation>
    <scope>NUCLEOTIDE SEQUENCE [LARGE SCALE GENOMIC DNA]</scope>
    <source>
        <strain evidence="3 4">1-RC-17-04017</strain>
    </source>
</reference>
<feature type="region of interest" description="Disordered" evidence="1">
    <location>
        <begin position="101"/>
        <end position="120"/>
    </location>
</feature>
<dbReference type="RefSeq" id="WP_115471854.1">
    <property type="nucleotide sequence ID" value="NZ_QRBU01000035.1"/>
</dbReference>
<proteinExistence type="predicted"/>
<organism evidence="3 4">
    <name type="scientific">Enterobacter roggenkampii</name>
    <dbReference type="NCBI Taxonomy" id="1812935"/>
    <lineage>
        <taxon>Bacteria</taxon>
        <taxon>Pseudomonadati</taxon>
        <taxon>Pseudomonadota</taxon>
        <taxon>Gammaproteobacteria</taxon>
        <taxon>Enterobacterales</taxon>
        <taxon>Enterobacteriaceae</taxon>
        <taxon>Enterobacter</taxon>
        <taxon>Enterobacter cloacae complex</taxon>
    </lineage>
</organism>
<dbReference type="EMBL" id="QRBW01000036">
    <property type="protein sequence ID" value="RDT58647.1"/>
    <property type="molecule type" value="Genomic_DNA"/>
</dbReference>
<sequence length="304" mass="34255">MRSNDDIIELVSTFMSLCTTITTEGSSTPDHYKAIFHEVRQRLLSIEGLPLPRWVVFSNTPASVMAHVKSERGSGPGTWALRRAYFQQEKDTILASFIPPEPVSSRPVRPDGSVRGKDKVDVLSPSKCSTDPFIQKRKFTEAWQVDDCTISQPVAEAAHYQPVAPPVKKKVFIVHGHNDVLKYEVARLVDDLGFKSIIFHEQRSRGSQTIIQKLIALTEDVDYAIVLYTACDIGRSAHAGQEQPRARQNVVFEHGYLLSRLGPEKVMALREDGVEKPSDLDGVLYIDVQNNWKYELSKELQEHL</sequence>
<evidence type="ECO:0000259" key="2">
    <source>
        <dbReference type="Pfam" id="PF10137"/>
    </source>
</evidence>
<feature type="compositionally biased region" description="Basic and acidic residues" evidence="1">
    <location>
        <begin position="108"/>
        <end position="120"/>
    </location>
</feature>
<name>A0ABD7GT90_9ENTR</name>
<dbReference type="AlphaFoldDB" id="A0ABD7GT90"/>
<evidence type="ECO:0000313" key="3">
    <source>
        <dbReference type="EMBL" id="RDT58647.1"/>
    </source>
</evidence>
<feature type="domain" description="CD-NTase-associated protein 12/Pycsar effector protein TIR" evidence="2">
    <location>
        <begin position="170"/>
        <end position="289"/>
    </location>
</feature>
<protein>
    <recommendedName>
        <fullName evidence="2">CD-NTase-associated protein 12/Pycsar effector protein TIR domain-containing protein</fullName>
    </recommendedName>
</protein>
<evidence type="ECO:0000313" key="4">
    <source>
        <dbReference type="Proteomes" id="UP000255291"/>
    </source>
</evidence>